<sequence length="192" mass="21672">MNPKSPTYPHDPIQSVNSLCRALAVPEALLGSLADRISKLYIGPKPKPKKSGNGFRDVYDTRPPLKPLLRRINKVFFEKVVFPEYLHGSIRGCDFISNAKVHEGSVTVLTEDIKGFFDHITEEHAYDIWRRFFGFGEAPSELLTKLVTNGGRVYQGSPTSSYLANLVFWDIEPRTVAALQQRGMRYSRVDAD</sequence>
<keyword evidence="7" id="KW-1185">Reference proteome</keyword>
<keyword evidence="2 6" id="KW-0548">Nucleotidyltransferase</keyword>
<dbReference type="EMBL" id="JBIGIC010000007">
    <property type="protein sequence ID" value="MFG6488229.1"/>
    <property type="molecule type" value="Genomic_DNA"/>
</dbReference>
<evidence type="ECO:0000256" key="1">
    <source>
        <dbReference type="ARBA" id="ARBA00022679"/>
    </source>
</evidence>
<dbReference type="InterPro" id="IPR000123">
    <property type="entry name" value="Reverse_transcriptase_msDNA"/>
</dbReference>
<evidence type="ECO:0000256" key="2">
    <source>
        <dbReference type="ARBA" id="ARBA00022695"/>
    </source>
</evidence>
<comment type="caution">
    <text evidence="6">The sequence shown here is derived from an EMBL/GenBank/DDBJ whole genome shotgun (WGS) entry which is preliminary data.</text>
</comment>
<dbReference type="EC" id="2.7.7.49" evidence="6"/>
<gene>
    <name evidence="6" type="ORF">ACG04R_16200</name>
</gene>
<dbReference type="Proteomes" id="UP001606134">
    <property type="component" value="Unassembled WGS sequence"/>
</dbReference>
<keyword evidence="5 6" id="KW-0695">RNA-directed DNA polymerase</keyword>
<evidence type="ECO:0000256" key="3">
    <source>
        <dbReference type="ARBA" id="ARBA00022723"/>
    </source>
</evidence>
<name>A0ABW7HEM6_9BURK</name>
<protein>
    <submittedName>
        <fullName evidence="6">Reverse transcriptase family protein</fullName>
        <ecNumber evidence="6">2.7.7.49</ecNumber>
    </submittedName>
</protein>
<dbReference type="RefSeq" id="WP_394412674.1">
    <property type="nucleotide sequence ID" value="NZ_JBIGIC010000007.1"/>
</dbReference>
<evidence type="ECO:0000313" key="7">
    <source>
        <dbReference type="Proteomes" id="UP001606134"/>
    </source>
</evidence>
<evidence type="ECO:0000256" key="5">
    <source>
        <dbReference type="ARBA" id="ARBA00022918"/>
    </source>
</evidence>
<accession>A0ABW7HEM6</accession>
<evidence type="ECO:0000313" key="6">
    <source>
        <dbReference type="EMBL" id="MFG6488229.1"/>
    </source>
</evidence>
<dbReference type="CDD" id="cd03487">
    <property type="entry name" value="RT_Bac_retron_II"/>
    <property type="match status" value="1"/>
</dbReference>
<dbReference type="SUPFAM" id="SSF56672">
    <property type="entry name" value="DNA/RNA polymerases"/>
    <property type="match status" value="1"/>
</dbReference>
<reference evidence="6 7" key="1">
    <citation type="submission" date="2024-08" db="EMBL/GenBank/DDBJ databases">
        <authorList>
            <person name="Lu H."/>
        </authorList>
    </citation>
    <scope>NUCLEOTIDE SEQUENCE [LARGE SCALE GENOMIC DNA]</scope>
    <source>
        <strain evidence="6 7">BYS78W</strain>
    </source>
</reference>
<dbReference type="GO" id="GO:0003964">
    <property type="term" value="F:RNA-directed DNA polymerase activity"/>
    <property type="evidence" value="ECO:0007669"/>
    <property type="project" value="UniProtKB-KW"/>
</dbReference>
<keyword evidence="3" id="KW-0479">Metal-binding</keyword>
<dbReference type="PRINTS" id="PR00866">
    <property type="entry name" value="RNADNAPOLMS"/>
</dbReference>
<dbReference type="InterPro" id="IPR043502">
    <property type="entry name" value="DNA/RNA_pol_sf"/>
</dbReference>
<organism evidence="6 7">
    <name type="scientific">Pelomonas candidula</name>
    <dbReference type="NCBI Taxonomy" id="3299025"/>
    <lineage>
        <taxon>Bacteria</taxon>
        <taxon>Pseudomonadati</taxon>
        <taxon>Pseudomonadota</taxon>
        <taxon>Betaproteobacteria</taxon>
        <taxon>Burkholderiales</taxon>
        <taxon>Sphaerotilaceae</taxon>
        <taxon>Roseateles</taxon>
    </lineage>
</organism>
<keyword evidence="1 6" id="KW-0808">Transferase</keyword>
<proteinExistence type="predicted"/>
<keyword evidence="4" id="KW-0460">Magnesium</keyword>
<evidence type="ECO:0000256" key="4">
    <source>
        <dbReference type="ARBA" id="ARBA00022842"/>
    </source>
</evidence>